<evidence type="ECO:0000313" key="2">
    <source>
        <dbReference type="EMBL" id="KAK9993191.1"/>
    </source>
</evidence>
<dbReference type="Gene3D" id="3.30.420.10">
    <property type="entry name" value="Ribonuclease H-like superfamily/Ribonuclease H"/>
    <property type="match status" value="1"/>
</dbReference>
<dbReference type="AlphaFoldDB" id="A0AAW2C669"/>
<dbReference type="GO" id="GO:0003676">
    <property type="term" value="F:nucleic acid binding"/>
    <property type="evidence" value="ECO:0007669"/>
    <property type="project" value="InterPro"/>
</dbReference>
<dbReference type="InterPro" id="IPR002156">
    <property type="entry name" value="RNaseH_domain"/>
</dbReference>
<dbReference type="GO" id="GO:0004523">
    <property type="term" value="F:RNA-DNA hybrid ribonuclease activity"/>
    <property type="evidence" value="ECO:0007669"/>
    <property type="project" value="InterPro"/>
</dbReference>
<dbReference type="CDD" id="cd06222">
    <property type="entry name" value="RNase_H_like"/>
    <property type="match status" value="1"/>
</dbReference>
<dbReference type="PANTHER" id="PTHR47074">
    <property type="entry name" value="BNAC02G40300D PROTEIN"/>
    <property type="match status" value="1"/>
</dbReference>
<dbReference type="InterPro" id="IPR052929">
    <property type="entry name" value="RNase_H-like_EbsB-rel"/>
</dbReference>
<protein>
    <recommendedName>
        <fullName evidence="1">RNase H type-1 domain-containing protein</fullName>
    </recommendedName>
</protein>
<dbReference type="EMBL" id="JAZDWU010000008">
    <property type="protein sequence ID" value="KAK9993191.1"/>
    <property type="molecule type" value="Genomic_DNA"/>
</dbReference>
<dbReference type="Pfam" id="PF13456">
    <property type="entry name" value="RVT_3"/>
    <property type="match status" value="1"/>
</dbReference>
<proteinExistence type="predicted"/>
<feature type="domain" description="RNase H type-1" evidence="1">
    <location>
        <begin position="85"/>
        <end position="162"/>
    </location>
</feature>
<comment type="caution">
    <text evidence="2">The sequence shown here is derived from an EMBL/GenBank/DDBJ whole genome shotgun (WGS) entry which is preliminary data.</text>
</comment>
<dbReference type="InterPro" id="IPR012337">
    <property type="entry name" value="RNaseH-like_sf"/>
</dbReference>
<gene>
    <name evidence="2" type="ORF">SO802_022894</name>
</gene>
<name>A0AAW2C669_9ROSI</name>
<sequence>MVVELVGSSGQHLDLFASIAWSIWVRRNKLRVGEDSFPVQKIPGFDSQNLLEFQSKKKKKKPLGSCPRVTRVKCSPPVPNGFKTNFDGAMFHDTDEVDIGVVVRNCKGEVLAAFSKKIPMPASVLVLEMLAARRAVQFVLEDGFCHSSFEGDSKIVVKAINQCSIPHP</sequence>
<accession>A0AAW2C669</accession>
<evidence type="ECO:0000259" key="1">
    <source>
        <dbReference type="Pfam" id="PF13456"/>
    </source>
</evidence>
<keyword evidence="3" id="KW-1185">Reference proteome</keyword>
<organism evidence="2 3">
    <name type="scientific">Lithocarpus litseifolius</name>
    <dbReference type="NCBI Taxonomy" id="425828"/>
    <lineage>
        <taxon>Eukaryota</taxon>
        <taxon>Viridiplantae</taxon>
        <taxon>Streptophyta</taxon>
        <taxon>Embryophyta</taxon>
        <taxon>Tracheophyta</taxon>
        <taxon>Spermatophyta</taxon>
        <taxon>Magnoliopsida</taxon>
        <taxon>eudicotyledons</taxon>
        <taxon>Gunneridae</taxon>
        <taxon>Pentapetalae</taxon>
        <taxon>rosids</taxon>
        <taxon>fabids</taxon>
        <taxon>Fagales</taxon>
        <taxon>Fagaceae</taxon>
        <taxon>Lithocarpus</taxon>
    </lineage>
</organism>
<dbReference type="InterPro" id="IPR044730">
    <property type="entry name" value="RNase_H-like_dom_plant"/>
</dbReference>
<evidence type="ECO:0000313" key="3">
    <source>
        <dbReference type="Proteomes" id="UP001459277"/>
    </source>
</evidence>
<dbReference type="SUPFAM" id="SSF53098">
    <property type="entry name" value="Ribonuclease H-like"/>
    <property type="match status" value="1"/>
</dbReference>
<dbReference type="Proteomes" id="UP001459277">
    <property type="component" value="Unassembled WGS sequence"/>
</dbReference>
<dbReference type="InterPro" id="IPR036397">
    <property type="entry name" value="RNaseH_sf"/>
</dbReference>
<dbReference type="PANTHER" id="PTHR47074:SF48">
    <property type="entry name" value="POLYNUCLEOTIDYL TRANSFERASE, RIBONUCLEASE H-LIKE SUPERFAMILY PROTEIN"/>
    <property type="match status" value="1"/>
</dbReference>
<reference evidence="2 3" key="1">
    <citation type="submission" date="2024-01" db="EMBL/GenBank/DDBJ databases">
        <title>A telomere-to-telomere, gap-free genome of sweet tea (Lithocarpus litseifolius).</title>
        <authorList>
            <person name="Zhou J."/>
        </authorList>
    </citation>
    <scope>NUCLEOTIDE SEQUENCE [LARGE SCALE GENOMIC DNA]</scope>
    <source>
        <strain evidence="2">Zhou-2022a</strain>
        <tissue evidence="2">Leaf</tissue>
    </source>
</reference>